<accession>J0CW47</accession>
<dbReference type="InterPro" id="IPR009057">
    <property type="entry name" value="Homeodomain-like_sf"/>
</dbReference>
<gene>
    <name evidence="1" type="ORF">AURDEDRAFT_42923</name>
</gene>
<dbReference type="AlphaFoldDB" id="J0CW47"/>
<dbReference type="SUPFAM" id="SSF46689">
    <property type="entry name" value="Homeodomain-like"/>
    <property type="match status" value="1"/>
</dbReference>
<evidence type="ECO:0000313" key="1">
    <source>
        <dbReference type="EMBL" id="EJD34730.1"/>
    </source>
</evidence>
<dbReference type="InParanoid" id="J0CW47"/>
<evidence type="ECO:0000313" key="2">
    <source>
        <dbReference type="Proteomes" id="UP000006514"/>
    </source>
</evidence>
<protein>
    <submittedName>
        <fullName evidence="1">Uncharacterized protein</fullName>
    </submittedName>
</protein>
<proteinExistence type="predicted"/>
<sequence>GRKTQQIATDLDMSLRVVEHILHLWREIWDVCRMPMRLAHARTLKPEHAEHILSLVERNPDIYLDKIQEQLLEQYDVMASLSAIWRTLKALGITNKRV</sequence>
<feature type="non-terminal residue" evidence="1">
    <location>
        <position position="98"/>
    </location>
</feature>
<feature type="non-terminal residue" evidence="1">
    <location>
        <position position="1"/>
    </location>
</feature>
<reference evidence="2" key="1">
    <citation type="journal article" date="2012" name="Science">
        <title>The Paleozoic origin of enzymatic lignin decomposition reconstructed from 31 fungal genomes.</title>
        <authorList>
            <person name="Floudas D."/>
            <person name="Binder M."/>
            <person name="Riley R."/>
            <person name="Barry K."/>
            <person name="Blanchette R.A."/>
            <person name="Henrissat B."/>
            <person name="Martinez A.T."/>
            <person name="Otillar R."/>
            <person name="Spatafora J.W."/>
            <person name="Yadav J.S."/>
            <person name="Aerts A."/>
            <person name="Benoit I."/>
            <person name="Boyd A."/>
            <person name="Carlson A."/>
            <person name="Copeland A."/>
            <person name="Coutinho P.M."/>
            <person name="de Vries R.P."/>
            <person name="Ferreira P."/>
            <person name="Findley K."/>
            <person name="Foster B."/>
            <person name="Gaskell J."/>
            <person name="Glotzer D."/>
            <person name="Gorecki P."/>
            <person name="Heitman J."/>
            <person name="Hesse C."/>
            <person name="Hori C."/>
            <person name="Igarashi K."/>
            <person name="Jurgens J.A."/>
            <person name="Kallen N."/>
            <person name="Kersten P."/>
            <person name="Kohler A."/>
            <person name="Kuees U."/>
            <person name="Kumar T.K.A."/>
            <person name="Kuo A."/>
            <person name="LaButti K."/>
            <person name="Larrondo L.F."/>
            <person name="Lindquist E."/>
            <person name="Ling A."/>
            <person name="Lombard V."/>
            <person name="Lucas S."/>
            <person name="Lundell T."/>
            <person name="Martin R."/>
            <person name="McLaughlin D.J."/>
            <person name="Morgenstern I."/>
            <person name="Morin E."/>
            <person name="Murat C."/>
            <person name="Nagy L.G."/>
            <person name="Nolan M."/>
            <person name="Ohm R.A."/>
            <person name="Patyshakuliyeva A."/>
            <person name="Rokas A."/>
            <person name="Ruiz-Duenas F.J."/>
            <person name="Sabat G."/>
            <person name="Salamov A."/>
            <person name="Samejima M."/>
            <person name="Schmutz J."/>
            <person name="Slot J.C."/>
            <person name="St John F."/>
            <person name="Stenlid J."/>
            <person name="Sun H."/>
            <person name="Sun S."/>
            <person name="Syed K."/>
            <person name="Tsang A."/>
            <person name="Wiebenga A."/>
            <person name="Young D."/>
            <person name="Pisabarro A."/>
            <person name="Eastwood D.C."/>
            <person name="Martin F."/>
            <person name="Cullen D."/>
            <person name="Grigoriev I.V."/>
            <person name="Hibbett D.S."/>
        </authorList>
    </citation>
    <scope>NUCLEOTIDE SEQUENCE [LARGE SCALE GENOMIC DNA]</scope>
    <source>
        <strain evidence="2">TFB10046</strain>
    </source>
</reference>
<organism evidence="1 2">
    <name type="scientific">Auricularia subglabra (strain TFB-10046 / SS5)</name>
    <name type="common">White-rot fungus</name>
    <name type="synonym">Auricularia delicata (strain TFB10046)</name>
    <dbReference type="NCBI Taxonomy" id="717982"/>
    <lineage>
        <taxon>Eukaryota</taxon>
        <taxon>Fungi</taxon>
        <taxon>Dikarya</taxon>
        <taxon>Basidiomycota</taxon>
        <taxon>Agaricomycotina</taxon>
        <taxon>Agaricomycetes</taxon>
        <taxon>Auriculariales</taxon>
        <taxon>Auriculariaceae</taxon>
        <taxon>Auricularia</taxon>
    </lineage>
</organism>
<dbReference type="EMBL" id="JH687924">
    <property type="protein sequence ID" value="EJD34730.1"/>
    <property type="molecule type" value="Genomic_DNA"/>
</dbReference>
<dbReference type="KEGG" id="adl:AURDEDRAFT_42923"/>
<name>J0CW47_AURST</name>
<dbReference type="OrthoDB" id="3264182at2759"/>
<dbReference type="Proteomes" id="UP000006514">
    <property type="component" value="Unassembled WGS sequence"/>
</dbReference>
<keyword evidence="2" id="KW-1185">Reference proteome</keyword>